<evidence type="ECO:0000313" key="2">
    <source>
        <dbReference type="EMBL" id="KAL3509427.1"/>
    </source>
</evidence>
<dbReference type="InterPro" id="IPR003676">
    <property type="entry name" value="SAUR_fam"/>
</dbReference>
<accession>A0ABD2YPX3</accession>
<dbReference type="PANTHER" id="PTHR31929">
    <property type="entry name" value="SAUR-LIKE AUXIN-RESPONSIVE PROTEIN FAMILY-RELATED"/>
    <property type="match status" value="1"/>
</dbReference>
<comment type="similarity">
    <text evidence="1">Belongs to the ARG7 family.</text>
</comment>
<sequence length="120" mass="13634">MSILRTKFSNPIKKLSKNVNVFIDSTRTVPKGYIPVYVGEEHKKYVIPLSYLSSTMFKALLTQTSEANRSPMNSINLSCSVGMFEAVLDIARAEESSHKKFDWSLDVKNFKEQQKHAETS</sequence>
<evidence type="ECO:0000313" key="3">
    <source>
        <dbReference type="EMBL" id="KAL3509429.1"/>
    </source>
</evidence>
<protein>
    <recommendedName>
        <fullName evidence="5">Small auxin up regulated protein</fullName>
    </recommendedName>
</protein>
<evidence type="ECO:0000313" key="4">
    <source>
        <dbReference type="Proteomes" id="UP001630127"/>
    </source>
</evidence>
<gene>
    <name evidence="2" type="ORF">ACH5RR_028828</name>
    <name evidence="3" type="ORF">ACH5RR_028830</name>
</gene>
<name>A0ABD2YPX3_9GENT</name>
<keyword evidence="4" id="KW-1185">Reference proteome</keyword>
<dbReference type="AlphaFoldDB" id="A0ABD2YPX3"/>
<reference evidence="2 4" key="1">
    <citation type="submission" date="2024-11" db="EMBL/GenBank/DDBJ databases">
        <title>A near-complete genome assembly of Cinchona calisaya.</title>
        <authorList>
            <person name="Lian D.C."/>
            <person name="Zhao X.W."/>
            <person name="Wei L."/>
        </authorList>
    </citation>
    <scope>NUCLEOTIDE SEQUENCE [LARGE SCALE GENOMIC DNA]</scope>
    <source>
        <tissue evidence="2">Nenye</tissue>
    </source>
</reference>
<proteinExistence type="inferred from homology"/>
<evidence type="ECO:0000256" key="1">
    <source>
        <dbReference type="ARBA" id="ARBA00006974"/>
    </source>
</evidence>
<evidence type="ECO:0008006" key="5">
    <source>
        <dbReference type="Google" id="ProtNLM"/>
    </source>
</evidence>
<dbReference type="Proteomes" id="UP001630127">
    <property type="component" value="Unassembled WGS sequence"/>
</dbReference>
<dbReference type="EMBL" id="JBJUIK010000012">
    <property type="protein sequence ID" value="KAL3509429.1"/>
    <property type="molecule type" value="Genomic_DNA"/>
</dbReference>
<organism evidence="2 4">
    <name type="scientific">Cinchona calisaya</name>
    <dbReference type="NCBI Taxonomy" id="153742"/>
    <lineage>
        <taxon>Eukaryota</taxon>
        <taxon>Viridiplantae</taxon>
        <taxon>Streptophyta</taxon>
        <taxon>Embryophyta</taxon>
        <taxon>Tracheophyta</taxon>
        <taxon>Spermatophyta</taxon>
        <taxon>Magnoliopsida</taxon>
        <taxon>eudicotyledons</taxon>
        <taxon>Gunneridae</taxon>
        <taxon>Pentapetalae</taxon>
        <taxon>asterids</taxon>
        <taxon>lamiids</taxon>
        <taxon>Gentianales</taxon>
        <taxon>Rubiaceae</taxon>
        <taxon>Cinchonoideae</taxon>
        <taxon>Cinchoneae</taxon>
        <taxon>Cinchona</taxon>
    </lineage>
</organism>
<comment type="caution">
    <text evidence="2">The sequence shown here is derived from an EMBL/GenBank/DDBJ whole genome shotgun (WGS) entry which is preliminary data.</text>
</comment>
<dbReference type="Pfam" id="PF02519">
    <property type="entry name" value="Auxin_inducible"/>
    <property type="match status" value="1"/>
</dbReference>
<dbReference type="EMBL" id="JBJUIK010000012">
    <property type="protein sequence ID" value="KAL3509427.1"/>
    <property type="molecule type" value="Genomic_DNA"/>
</dbReference>